<evidence type="ECO:0000313" key="2">
    <source>
        <dbReference type="Proteomes" id="UP000220959"/>
    </source>
</evidence>
<gene>
    <name evidence="1" type="ORF">CGS49_09630</name>
</gene>
<keyword evidence="2" id="KW-1185">Reference proteome</keyword>
<dbReference type="Proteomes" id="UP000220959">
    <property type="component" value="Unassembled WGS sequence"/>
</dbReference>
<accession>A0ACC9CWQ4</accession>
<sequence>MNVWYVNSLLGTFRLEEDNDAICGLTLCPDGVPELEPLPRKVCETPLLQEAEQQLNEYFAGARKEFDLPLAPKGTAFQQAVWAEMNKIPYGQTRTYGQLAAAIGRPKAARAVGGACHCNPIAIIQPCHRVVGSSGKLTGYAYGVEMKEYLLELEQQDDRSFLLATQP</sequence>
<protein>
    <submittedName>
        <fullName evidence="1">6-O-methylguanine DNA methyltransferase</fullName>
    </submittedName>
</protein>
<keyword evidence="1" id="KW-0808">Transferase</keyword>
<comment type="caution">
    <text evidence="1">The sequence shown here is derived from an EMBL/GenBank/DDBJ whole genome shotgun (WGS) entry which is preliminary data.</text>
</comment>
<organism evidence="1 2">
    <name type="scientific">Faecalibacterium langellae</name>
    <dbReference type="NCBI Taxonomy" id="3435293"/>
    <lineage>
        <taxon>Bacteria</taxon>
        <taxon>Bacillati</taxon>
        <taxon>Bacillota</taxon>
        <taxon>Clostridia</taxon>
        <taxon>Eubacteriales</taxon>
        <taxon>Oscillospiraceae</taxon>
        <taxon>Faecalibacterium</taxon>
    </lineage>
</organism>
<reference evidence="1 2" key="1">
    <citation type="journal article" date="2017" name="Front. Microbiol.">
        <title>New Insights into the Diversity of the Genus Faecalibacterium.</title>
        <authorList>
            <person name="Benevides L."/>
            <person name="Burman S."/>
            <person name="Martin R."/>
            <person name="Robert V."/>
            <person name="Thomas M."/>
            <person name="Miquel S."/>
            <person name="Chain F."/>
            <person name="Sokol H."/>
            <person name="Bermudez-Humaran L.G."/>
            <person name="Morrison M."/>
            <person name="Langella P."/>
            <person name="Azevedo V.A."/>
            <person name="Chatel J.M."/>
            <person name="Soares S."/>
        </authorList>
    </citation>
    <scope>NUCLEOTIDE SEQUENCE [LARGE SCALE GENOMIC DNA]</scope>
    <source>
        <strain evidence="2">CNCM I-4541</strain>
    </source>
</reference>
<evidence type="ECO:0000313" key="1">
    <source>
        <dbReference type="EMBL" id="PDX60269.1"/>
    </source>
</evidence>
<keyword evidence="1" id="KW-0489">Methyltransferase</keyword>
<name>A0ACC9CWQ4_9FIRM</name>
<proteinExistence type="predicted"/>
<dbReference type="EMBL" id="NMTR01000021">
    <property type="protein sequence ID" value="PDX60269.1"/>
    <property type="molecule type" value="Genomic_DNA"/>
</dbReference>